<proteinExistence type="inferred from homology"/>
<keyword evidence="3" id="KW-0813">Transport</keyword>
<keyword evidence="4" id="KW-1003">Cell membrane</keyword>
<dbReference type="GO" id="GO:1903785">
    <property type="term" value="P:L-valine transmembrane transport"/>
    <property type="evidence" value="ECO:0007669"/>
    <property type="project" value="TreeGrafter"/>
</dbReference>
<gene>
    <name evidence="9" type="ORF">D3871_04665</name>
</gene>
<dbReference type="Proteomes" id="UP000265955">
    <property type="component" value="Unassembled WGS sequence"/>
</dbReference>
<feature type="transmembrane region" description="Helical" evidence="8">
    <location>
        <begin position="84"/>
        <end position="108"/>
    </location>
</feature>
<dbReference type="InterPro" id="IPR011606">
    <property type="entry name" value="Brnchd-chn_aa_trnsp_permease"/>
</dbReference>
<evidence type="ECO:0000256" key="5">
    <source>
        <dbReference type="ARBA" id="ARBA00022692"/>
    </source>
</evidence>
<dbReference type="AlphaFoldDB" id="A0A3A3FNY4"/>
<evidence type="ECO:0000256" key="7">
    <source>
        <dbReference type="ARBA" id="ARBA00023136"/>
    </source>
</evidence>
<evidence type="ECO:0000256" key="3">
    <source>
        <dbReference type="ARBA" id="ARBA00022448"/>
    </source>
</evidence>
<comment type="caution">
    <text evidence="9">The sequence shown here is derived from an EMBL/GenBank/DDBJ whole genome shotgun (WGS) entry which is preliminary data.</text>
</comment>
<dbReference type="PANTHER" id="PTHR34979:SF1">
    <property type="entry name" value="INNER MEMBRANE PROTEIN YGAZ"/>
    <property type="match status" value="1"/>
</dbReference>
<dbReference type="PANTHER" id="PTHR34979">
    <property type="entry name" value="INNER MEMBRANE PROTEIN YGAZ"/>
    <property type="match status" value="1"/>
</dbReference>
<dbReference type="EMBL" id="QYUO01000001">
    <property type="protein sequence ID" value="RJF97892.1"/>
    <property type="molecule type" value="Genomic_DNA"/>
</dbReference>
<evidence type="ECO:0000256" key="4">
    <source>
        <dbReference type="ARBA" id="ARBA00022475"/>
    </source>
</evidence>
<evidence type="ECO:0000313" key="9">
    <source>
        <dbReference type="EMBL" id="RJF97892.1"/>
    </source>
</evidence>
<reference evidence="10" key="1">
    <citation type="submission" date="2018-09" db="EMBL/GenBank/DDBJ databases">
        <authorList>
            <person name="Zhu H."/>
        </authorList>
    </citation>
    <scope>NUCLEOTIDE SEQUENCE [LARGE SCALE GENOMIC DNA]</scope>
    <source>
        <strain evidence="10">K1R23-30</strain>
    </source>
</reference>
<accession>A0A3A3FNY4</accession>
<name>A0A3A3FNY4_9BURK</name>
<keyword evidence="6 8" id="KW-1133">Transmembrane helix</keyword>
<keyword evidence="5 8" id="KW-0812">Transmembrane</keyword>
<evidence type="ECO:0000256" key="6">
    <source>
        <dbReference type="ARBA" id="ARBA00022989"/>
    </source>
</evidence>
<keyword evidence="10" id="KW-1185">Reference proteome</keyword>
<dbReference type="Pfam" id="PF03591">
    <property type="entry name" value="AzlC"/>
    <property type="match status" value="1"/>
</dbReference>
<organism evidence="9 10">
    <name type="scientific">Noviherbaspirillum saxi</name>
    <dbReference type="NCBI Taxonomy" id="2320863"/>
    <lineage>
        <taxon>Bacteria</taxon>
        <taxon>Pseudomonadati</taxon>
        <taxon>Pseudomonadota</taxon>
        <taxon>Betaproteobacteria</taxon>
        <taxon>Burkholderiales</taxon>
        <taxon>Oxalobacteraceae</taxon>
        <taxon>Noviherbaspirillum</taxon>
    </lineage>
</organism>
<dbReference type="RefSeq" id="WP_119767837.1">
    <property type="nucleotide sequence ID" value="NZ_QYUO01000001.1"/>
</dbReference>
<evidence type="ECO:0000313" key="10">
    <source>
        <dbReference type="Proteomes" id="UP000265955"/>
    </source>
</evidence>
<dbReference type="GO" id="GO:0005886">
    <property type="term" value="C:plasma membrane"/>
    <property type="evidence" value="ECO:0007669"/>
    <property type="project" value="UniProtKB-SubCell"/>
</dbReference>
<feature type="transmembrane region" description="Helical" evidence="8">
    <location>
        <begin position="224"/>
        <end position="242"/>
    </location>
</feature>
<feature type="transmembrane region" description="Helical" evidence="8">
    <location>
        <begin position="53"/>
        <end position="77"/>
    </location>
</feature>
<sequence length="250" mass="26305">MSNTQASTTELMSAGVEKRAFRDGFKACAPTIPGIFAWGMVAGMAMVKSDLSILQSLGMTFLVFAGSAQLASLPLMAANVPLSVVFLTALVVNLRFVIFAAAIAPHFAHLPWYKRLWHGYFNADVTMGLFPQRFPAETVPHKEGKVGYFTGIGYPNWCAWQSGSVAGILLASQIPQSWGIGFAGTLALLAITIPLTINMAALAGVVVAGAVAVAAAGLPYKLGLLVAVIVGMMAAMAVDTVLDRKKGEDE</sequence>
<dbReference type="OrthoDB" id="9179311at2"/>
<evidence type="ECO:0000256" key="1">
    <source>
        <dbReference type="ARBA" id="ARBA00004651"/>
    </source>
</evidence>
<keyword evidence="7 8" id="KW-0472">Membrane</keyword>
<protein>
    <submittedName>
        <fullName evidence="9">Branched-chain amino acid ABC transporter permease</fullName>
    </submittedName>
</protein>
<comment type="subcellular location">
    <subcellularLocation>
        <location evidence="1">Cell membrane</location>
        <topology evidence="1">Multi-pass membrane protein</topology>
    </subcellularLocation>
</comment>
<comment type="similarity">
    <text evidence="2">Belongs to the AzlC family.</text>
</comment>
<evidence type="ECO:0000256" key="2">
    <source>
        <dbReference type="ARBA" id="ARBA00010735"/>
    </source>
</evidence>
<evidence type="ECO:0000256" key="8">
    <source>
        <dbReference type="SAM" id="Phobius"/>
    </source>
</evidence>
<feature type="transmembrane region" description="Helical" evidence="8">
    <location>
        <begin position="27"/>
        <end position="47"/>
    </location>
</feature>